<dbReference type="GO" id="GO:0140359">
    <property type="term" value="F:ABC-type transporter activity"/>
    <property type="evidence" value="ECO:0007669"/>
    <property type="project" value="InterPro"/>
</dbReference>
<dbReference type="AlphaFoldDB" id="A0AAF1C4V7"/>
<reference evidence="11" key="1">
    <citation type="submission" date="2023-11" db="EMBL/GenBank/DDBJ databases">
        <title>Genome sequence of Cyanobacterium aponinum BCRC AL20115.</title>
        <authorList>
            <person name="Chang H.-Y."/>
            <person name="Lin K.-M."/>
            <person name="Hsueh H.-T."/>
            <person name="Chu H.-A."/>
            <person name="Kuo C.-H."/>
        </authorList>
    </citation>
    <scope>NUCLEOTIDE SEQUENCE</scope>
    <source>
        <strain evidence="11">AL20115</strain>
    </source>
</reference>
<dbReference type="SUPFAM" id="SSF49879">
    <property type="entry name" value="SMAD/FHA domain"/>
    <property type="match status" value="2"/>
</dbReference>
<keyword evidence="6 8" id="KW-1133">Transmembrane helix</keyword>
<dbReference type="SUPFAM" id="SSF52540">
    <property type="entry name" value="P-loop containing nucleoside triphosphate hydrolases"/>
    <property type="match status" value="1"/>
</dbReference>
<comment type="subcellular location">
    <subcellularLocation>
        <location evidence="1">Membrane</location>
        <topology evidence="1">Multi-pass membrane protein</topology>
    </subcellularLocation>
</comment>
<evidence type="ECO:0000256" key="8">
    <source>
        <dbReference type="SAM" id="Phobius"/>
    </source>
</evidence>
<dbReference type="GO" id="GO:0016887">
    <property type="term" value="F:ATP hydrolysis activity"/>
    <property type="evidence" value="ECO:0007669"/>
    <property type="project" value="InterPro"/>
</dbReference>
<dbReference type="Gene3D" id="2.60.200.20">
    <property type="match status" value="2"/>
</dbReference>
<keyword evidence="7 8" id="KW-0472">Membrane</keyword>
<dbReference type="InterPro" id="IPR008984">
    <property type="entry name" value="SMAD_FHA_dom_sf"/>
</dbReference>
<dbReference type="PROSITE" id="PS00211">
    <property type="entry name" value="ABC_TRANSPORTER_1"/>
    <property type="match status" value="1"/>
</dbReference>
<feature type="transmembrane region" description="Helical" evidence="8">
    <location>
        <begin position="692"/>
        <end position="720"/>
    </location>
</feature>
<dbReference type="InterPro" id="IPR003439">
    <property type="entry name" value="ABC_transporter-like_ATP-bd"/>
</dbReference>
<feature type="transmembrane region" description="Helical" evidence="8">
    <location>
        <begin position="808"/>
        <end position="827"/>
    </location>
</feature>
<dbReference type="Gene3D" id="3.40.50.300">
    <property type="entry name" value="P-loop containing nucleotide triphosphate hydrolases"/>
    <property type="match status" value="1"/>
</dbReference>
<evidence type="ECO:0000256" key="2">
    <source>
        <dbReference type="ARBA" id="ARBA00022448"/>
    </source>
</evidence>
<evidence type="ECO:0000256" key="5">
    <source>
        <dbReference type="ARBA" id="ARBA00022840"/>
    </source>
</evidence>
<evidence type="ECO:0000256" key="1">
    <source>
        <dbReference type="ARBA" id="ARBA00004141"/>
    </source>
</evidence>
<dbReference type="PANTHER" id="PTHR48041:SF139">
    <property type="entry name" value="PROTEIN SCARLET"/>
    <property type="match status" value="1"/>
</dbReference>
<dbReference type="InterPro" id="IPR013525">
    <property type="entry name" value="ABC2_TM"/>
</dbReference>
<dbReference type="InterPro" id="IPR027417">
    <property type="entry name" value="P-loop_NTPase"/>
</dbReference>
<dbReference type="InterPro" id="IPR003593">
    <property type="entry name" value="AAA+_ATPase"/>
</dbReference>
<dbReference type="FunFam" id="3.40.50.300:FF:000474">
    <property type="entry name" value="Putative ABC transporter ATP-binding subunit"/>
    <property type="match status" value="1"/>
</dbReference>
<keyword evidence="4" id="KW-0547">Nucleotide-binding</keyword>
<feature type="domain" description="ABC transporter" evidence="10">
    <location>
        <begin position="267"/>
        <end position="501"/>
    </location>
</feature>
<accession>A0AAF1C4V7</accession>
<evidence type="ECO:0000256" key="6">
    <source>
        <dbReference type="ARBA" id="ARBA00022989"/>
    </source>
</evidence>
<keyword evidence="5 11" id="KW-0067">ATP-binding</keyword>
<dbReference type="SMART" id="SM00382">
    <property type="entry name" value="AAA"/>
    <property type="match status" value="1"/>
</dbReference>
<feature type="transmembrane region" description="Helical" evidence="8">
    <location>
        <begin position="656"/>
        <end position="680"/>
    </location>
</feature>
<evidence type="ECO:0000313" key="11">
    <source>
        <dbReference type="EMBL" id="WPF87851.1"/>
    </source>
</evidence>
<dbReference type="InterPro" id="IPR000253">
    <property type="entry name" value="FHA_dom"/>
</dbReference>
<keyword evidence="2" id="KW-0813">Transport</keyword>
<sequence length="834" mass="93449">MTEDNHDSIVINTDNPYIICSNHGQKLPPMELVKDQYLLGRDPNFVDFVVPNEWLVFSRIQATFVFIENHYHIFDGDRTSSSSNKLYINNHLITSDEGYILRHGDVIRIGNNVNAIATIEFYDPTRVTALPSMPEGTILINESLVQSSTVMFDPNTPPEKIAVVGDKCSADVINLASKKEITIGRDKSCDVVLNAPTVSRKHVTIDYVTEGKCIVSNYSPNGIFVDGFPIKGRITINSGTVIKIVPYTFVFDKDKLLVADTGENIRLDAQNISLIVKNKKKEKIILLNNLSMPIEPKQLVALVGGSGAGKSTFLRTLLGIQNTTSGKVYLNGEDLAENFNLYRHQIGYVPQTDIIHKDLKVEEVLRFTAKLRLPPDIDIDTIIEKTLADIEMLEKRDVLVKNLSGGQLKRVSIGVELLVNPKLFFLDEPTSGLDPGLDKKIMQLLRKLADQGRTIILVTHATNNIKLCDRIAFLGQGGNLCFFGSYEEAKNFFDLENKDFADVYLELDNKTAVTQTAEKYQHSTYQRHNIENKLLTTNPVDKKKEKSKPIKGNFFRQLLVLSQRYLELVKRDRINLIISLLTAPIGIMLINLAAREREPFIIGTENDPSIAPFAQTVVFVFTCAALWVGLAGSLQEVVKEKDIYQRERLVNLNLRAYLGSKLLIIGALAIVQTLFMVSIALPSFASPEPEIISWWAGFAITSFLTLLSASCLGLMVSAMVTNITQANSALPILLLPQIIFSGVLFEIKGIIQYISWLMISRWSVGAYGSLVDINGLIPEPTILPDGTTMPLPFEEKYIYQPDWDNLSANWQMLLIHACFYLLITYFLQRNKDIL</sequence>
<dbReference type="Pfam" id="PF00498">
    <property type="entry name" value="FHA"/>
    <property type="match status" value="2"/>
</dbReference>
<dbReference type="GO" id="GO:0016020">
    <property type="term" value="C:membrane"/>
    <property type="evidence" value="ECO:0007669"/>
    <property type="project" value="UniProtKB-SubCell"/>
</dbReference>
<dbReference type="InterPro" id="IPR017871">
    <property type="entry name" value="ABC_transporter-like_CS"/>
</dbReference>
<evidence type="ECO:0000256" key="7">
    <source>
        <dbReference type="ARBA" id="ARBA00023136"/>
    </source>
</evidence>
<dbReference type="PANTHER" id="PTHR48041">
    <property type="entry name" value="ABC TRANSPORTER G FAMILY MEMBER 28"/>
    <property type="match status" value="1"/>
</dbReference>
<evidence type="ECO:0000256" key="3">
    <source>
        <dbReference type="ARBA" id="ARBA00022692"/>
    </source>
</evidence>
<feature type="transmembrane region" description="Helical" evidence="8">
    <location>
        <begin position="613"/>
        <end position="635"/>
    </location>
</feature>
<dbReference type="PROSITE" id="PS50893">
    <property type="entry name" value="ABC_TRANSPORTER_2"/>
    <property type="match status" value="1"/>
</dbReference>
<proteinExistence type="predicted"/>
<dbReference type="InterPro" id="IPR050352">
    <property type="entry name" value="ABCG_transporters"/>
</dbReference>
<dbReference type="SMART" id="SM00240">
    <property type="entry name" value="FHA"/>
    <property type="match status" value="2"/>
</dbReference>
<feature type="transmembrane region" description="Helical" evidence="8">
    <location>
        <begin position="574"/>
        <end position="593"/>
    </location>
</feature>
<dbReference type="EMBL" id="CP138348">
    <property type="protein sequence ID" value="WPF87851.1"/>
    <property type="molecule type" value="Genomic_DNA"/>
</dbReference>
<evidence type="ECO:0000256" key="4">
    <source>
        <dbReference type="ARBA" id="ARBA00022741"/>
    </source>
</evidence>
<dbReference type="CDD" id="cd00060">
    <property type="entry name" value="FHA"/>
    <property type="match status" value="2"/>
</dbReference>
<dbReference type="Pfam" id="PF01061">
    <property type="entry name" value="ABC2_membrane"/>
    <property type="match status" value="1"/>
</dbReference>
<dbReference type="PROSITE" id="PS50006">
    <property type="entry name" value="FHA_DOMAIN"/>
    <property type="match status" value="2"/>
</dbReference>
<dbReference type="GO" id="GO:0005524">
    <property type="term" value="F:ATP binding"/>
    <property type="evidence" value="ECO:0007669"/>
    <property type="project" value="UniProtKB-KW"/>
</dbReference>
<protein>
    <submittedName>
        <fullName evidence="11">ATP-binding cassette domain-containing protein</fullName>
    </submittedName>
</protein>
<dbReference type="RefSeq" id="WP_320001225.1">
    <property type="nucleotide sequence ID" value="NZ_CP138348.1"/>
</dbReference>
<evidence type="ECO:0000259" key="10">
    <source>
        <dbReference type="PROSITE" id="PS50893"/>
    </source>
</evidence>
<organism evidence="11">
    <name type="scientific">Cyanobacterium aponinum AL20115</name>
    <dbReference type="NCBI Taxonomy" id="3090662"/>
    <lineage>
        <taxon>Bacteria</taxon>
        <taxon>Bacillati</taxon>
        <taxon>Cyanobacteriota</taxon>
        <taxon>Cyanophyceae</taxon>
        <taxon>Oscillatoriophycideae</taxon>
        <taxon>Chroococcales</taxon>
        <taxon>Geminocystaceae</taxon>
        <taxon>Cyanobacterium</taxon>
    </lineage>
</organism>
<dbReference type="Pfam" id="PF00005">
    <property type="entry name" value="ABC_tran"/>
    <property type="match status" value="1"/>
</dbReference>
<feature type="transmembrane region" description="Helical" evidence="8">
    <location>
        <begin position="732"/>
        <end position="754"/>
    </location>
</feature>
<feature type="domain" description="FHA" evidence="9">
    <location>
        <begin position="37"/>
        <end position="93"/>
    </location>
</feature>
<gene>
    <name evidence="11" type="ORF">SAY89_13745</name>
</gene>
<evidence type="ECO:0000259" key="9">
    <source>
        <dbReference type="PROSITE" id="PS50006"/>
    </source>
</evidence>
<keyword evidence="3 8" id="KW-0812">Transmembrane</keyword>
<feature type="domain" description="FHA" evidence="9">
    <location>
        <begin position="181"/>
        <end position="230"/>
    </location>
</feature>
<name>A0AAF1C4V7_9CHRO</name>